<gene>
    <name evidence="2" type="ORF">NQ315_007656</name>
</gene>
<organism evidence="2 3">
    <name type="scientific">Exocentrus adspersus</name>
    <dbReference type="NCBI Taxonomy" id="1586481"/>
    <lineage>
        <taxon>Eukaryota</taxon>
        <taxon>Metazoa</taxon>
        <taxon>Ecdysozoa</taxon>
        <taxon>Arthropoda</taxon>
        <taxon>Hexapoda</taxon>
        <taxon>Insecta</taxon>
        <taxon>Pterygota</taxon>
        <taxon>Neoptera</taxon>
        <taxon>Endopterygota</taxon>
        <taxon>Coleoptera</taxon>
        <taxon>Polyphaga</taxon>
        <taxon>Cucujiformia</taxon>
        <taxon>Chrysomeloidea</taxon>
        <taxon>Cerambycidae</taxon>
        <taxon>Lamiinae</taxon>
        <taxon>Acanthocinini</taxon>
        <taxon>Exocentrus</taxon>
    </lineage>
</organism>
<evidence type="ECO:0000313" key="3">
    <source>
        <dbReference type="Proteomes" id="UP001159042"/>
    </source>
</evidence>
<evidence type="ECO:0000256" key="1">
    <source>
        <dbReference type="SAM" id="MobiDB-lite"/>
    </source>
</evidence>
<comment type="caution">
    <text evidence="2">The sequence shown here is derived from an EMBL/GenBank/DDBJ whole genome shotgun (WGS) entry which is preliminary data.</text>
</comment>
<name>A0AAV8W831_9CUCU</name>
<feature type="compositionally biased region" description="Polar residues" evidence="1">
    <location>
        <begin position="150"/>
        <end position="159"/>
    </location>
</feature>
<protein>
    <submittedName>
        <fullName evidence="2">Uncharacterized protein</fullName>
    </submittedName>
</protein>
<evidence type="ECO:0000313" key="2">
    <source>
        <dbReference type="EMBL" id="KAJ8922624.1"/>
    </source>
</evidence>
<reference evidence="2 3" key="1">
    <citation type="journal article" date="2023" name="Insect Mol. Biol.">
        <title>Genome sequencing provides insights into the evolution of gene families encoding plant cell wall-degrading enzymes in longhorned beetles.</title>
        <authorList>
            <person name="Shin N.R."/>
            <person name="Okamura Y."/>
            <person name="Kirsch R."/>
            <person name="Pauchet Y."/>
        </authorList>
    </citation>
    <scope>NUCLEOTIDE SEQUENCE [LARGE SCALE GENOMIC DNA]</scope>
    <source>
        <strain evidence="2">EAD_L_NR</strain>
    </source>
</reference>
<dbReference type="AlphaFoldDB" id="A0AAV8W831"/>
<accession>A0AAV8W831</accession>
<proteinExistence type="predicted"/>
<dbReference type="EMBL" id="JANEYG010000006">
    <property type="protein sequence ID" value="KAJ8922624.1"/>
    <property type="molecule type" value="Genomic_DNA"/>
</dbReference>
<keyword evidence="3" id="KW-1185">Reference proteome</keyword>
<sequence length="297" mass="32798">MAIGVERAPAPRNVADVEIVPLERHNPFGDQPIVDTGVIGDYGPFSNPFGGFLESLGGIMARMREQMEALLRNIPVVRGNSTEEIPDFPIGVDLPSFGDIDLGKGNTTSVTKIIDGHKVVINETEYKKEDDFGGAFFKVRIIDVRPESGEATTNSNAEAITSPPAVNRDTESIESSVENEIPRSREVRTNTTPEKLQAALHFDNIESFDEVDDSPYQKFKYSTDLEAGKVEIDDIKPFEDNSITSEEYHPMPIDLSGDIRVNQIMAQSGAPLNPDAEFIYEIGEPQNVRQTNFLRIG</sequence>
<feature type="region of interest" description="Disordered" evidence="1">
    <location>
        <begin position="148"/>
        <end position="193"/>
    </location>
</feature>
<dbReference type="Proteomes" id="UP001159042">
    <property type="component" value="Unassembled WGS sequence"/>
</dbReference>